<reference evidence="6 7" key="1">
    <citation type="submission" date="2020-12" db="EMBL/GenBank/DDBJ databases">
        <title>De novo assembly of Tibetan sheep genome.</title>
        <authorList>
            <person name="Li X."/>
        </authorList>
    </citation>
    <scope>NUCLEOTIDE SEQUENCE [LARGE SCALE GENOMIC DNA]</scope>
    <source>
        <tissue evidence="6">Heart</tissue>
    </source>
</reference>
<feature type="region of interest" description="Disordered" evidence="5">
    <location>
        <begin position="285"/>
        <end position="347"/>
    </location>
</feature>
<dbReference type="GO" id="GO:0005634">
    <property type="term" value="C:nucleus"/>
    <property type="evidence" value="ECO:0007669"/>
    <property type="project" value="UniProtKB-SubCell"/>
</dbReference>
<evidence type="ECO:0000256" key="3">
    <source>
        <dbReference type="ARBA" id="ARBA00023163"/>
    </source>
</evidence>
<protein>
    <recommendedName>
        <fullName evidence="8">Transcription initiation protein SPT3 homolog</fullName>
    </recommendedName>
</protein>
<sequence length="764" mass="85108">MKKLPNVPEKHMERFTKNDKTKDIQYISQVVFSGLSSSAPDQPDNSLISVHAIAWGRETLAWGPWQETGRLDSQGLTLQQAAEVSQLRGARVISAEDLLFLMRKDKKKLRRLLKYMFFRDYKSKIVKGIDEDDLLEDKLSGSNNVNKRQKIAQDFLNSIDQTGELLAMFEDDEIDEVKQERMERAERQTRVMDSAQYAEFCESRHLSFSKKGSKFRDWLDCGSMEIKPNVIAMEILAYLAYETVAQLVDLALLVRQDMVTKAGDPFSHAISATFIQYHNSAEGSCMKPYPDSPENTPPPTPTAPSVGSQHLGKTTSGSLGNGSAGQDSAKTKQRKRKKSTAACGVEAHSDAIQPSHIREAIRRYGHKIGPLSPFTVRKLIFREKSDEYHLKHCAKTKVTKRCSSASPSAQRPSCTPNHGERSWLLDMNNFASSRLGTIWAAFQKRKRVIGRSNQDENRDSFGVLISRAVLYRKVIYLATSFGFGDSSSPVRNQTCTPYVGRSAFLPSFLPFMLQRVDPDWTTWSCSPGCSGVYMLPNSLTSDQPGSQDLIIHYREEQRSPHSQDHHGRGSWTRRVRGYSCFRCEYLFTSPSPALTSPSSAVQSSPGTAGWTELAVATKDAAIEPVRKGPTSAEGSPSPPGELEGAPPDSFRKDVGPPVNPGLLAQPASPESGEQLTRKEENQILFQTCSFFPDSHPTSPDARKPGSEDPSCPGVSDGYLCCYFKKRQNIYKNIFIKQIVDKPFNVGLDHVLCKCKKALSLAMIH</sequence>
<dbReference type="PANTHER" id="PTHR11380">
    <property type="entry name" value="TRANSCRIPTION INITIATION FACTOR TFIID/SUPT3-RELATED"/>
    <property type="match status" value="1"/>
</dbReference>
<evidence type="ECO:0000256" key="2">
    <source>
        <dbReference type="ARBA" id="ARBA00023015"/>
    </source>
</evidence>
<feature type="region of interest" description="Disordered" evidence="5">
    <location>
        <begin position="623"/>
        <end position="676"/>
    </location>
</feature>
<evidence type="ECO:0000313" key="6">
    <source>
        <dbReference type="EMBL" id="KAG5196954.1"/>
    </source>
</evidence>
<dbReference type="EMBL" id="JAEMGP010000020">
    <property type="protein sequence ID" value="KAG5196954.1"/>
    <property type="molecule type" value="Genomic_DNA"/>
</dbReference>
<keyword evidence="4" id="KW-0539">Nucleus</keyword>
<dbReference type="PANTHER" id="PTHR11380:SF16">
    <property type="entry name" value="TRANSCRIPTION INITIATION PROTEIN SPT3 HOMOLOG"/>
    <property type="match status" value="1"/>
</dbReference>
<feature type="compositionally biased region" description="Polar residues" evidence="5">
    <location>
        <begin position="305"/>
        <end position="318"/>
    </location>
</feature>
<dbReference type="GO" id="GO:0006366">
    <property type="term" value="P:transcription by RNA polymerase II"/>
    <property type="evidence" value="ECO:0007669"/>
    <property type="project" value="InterPro"/>
</dbReference>
<evidence type="ECO:0000256" key="5">
    <source>
        <dbReference type="SAM" id="MobiDB-lite"/>
    </source>
</evidence>
<dbReference type="AlphaFoldDB" id="A0A835ZV51"/>
<evidence type="ECO:0000313" key="7">
    <source>
        <dbReference type="Proteomes" id="UP000664991"/>
    </source>
</evidence>
<accession>A0A835ZV51</accession>
<evidence type="ECO:0008006" key="8">
    <source>
        <dbReference type="Google" id="ProtNLM"/>
    </source>
</evidence>
<keyword evidence="3" id="KW-0804">Transcription</keyword>
<dbReference type="Pfam" id="PF02269">
    <property type="entry name" value="TFIID-18kDa"/>
    <property type="match status" value="1"/>
</dbReference>
<evidence type="ECO:0000256" key="1">
    <source>
        <dbReference type="ARBA" id="ARBA00004123"/>
    </source>
</evidence>
<comment type="subcellular location">
    <subcellularLocation>
        <location evidence="1">Nucleus</location>
    </subcellularLocation>
</comment>
<name>A0A835ZV51_SHEEP</name>
<keyword evidence="2" id="KW-0805">Transcription regulation</keyword>
<gene>
    <name evidence="6" type="ORF">JEQ12_010408</name>
</gene>
<organism evidence="6 7">
    <name type="scientific">Ovis aries</name>
    <name type="common">Sheep</name>
    <dbReference type="NCBI Taxonomy" id="9940"/>
    <lineage>
        <taxon>Eukaryota</taxon>
        <taxon>Metazoa</taxon>
        <taxon>Chordata</taxon>
        <taxon>Craniata</taxon>
        <taxon>Vertebrata</taxon>
        <taxon>Euteleostomi</taxon>
        <taxon>Mammalia</taxon>
        <taxon>Eutheria</taxon>
        <taxon>Laurasiatheria</taxon>
        <taxon>Artiodactyla</taxon>
        <taxon>Ruminantia</taxon>
        <taxon>Pecora</taxon>
        <taxon>Bovidae</taxon>
        <taxon>Caprinae</taxon>
        <taxon>Ovis</taxon>
    </lineage>
</organism>
<dbReference type="Proteomes" id="UP000664991">
    <property type="component" value="Unassembled WGS sequence"/>
</dbReference>
<comment type="caution">
    <text evidence="6">The sequence shown here is derived from an EMBL/GenBank/DDBJ whole genome shotgun (WGS) entry which is preliminary data.</text>
</comment>
<dbReference type="GO" id="GO:0003713">
    <property type="term" value="F:transcription coactivator activity"/>
    <property type="evidence" value="ECO:0007669"/>
    <property type="project" value="TreeGrafter"/>
</dbReference>
<dbReference type="InterPro" id="IPR003195">
    <property type="entry name" value="TFIID_TAF13"/>
</dbReference>
<evidence type="ECO:0000256" key="4">
    <source>
        <dbReference type="ARBA" id="ARBA00023242"/>
    </source>
</evidence>
<proteinExistence type="predicted"/>